<gene>
    <name evidence="1" type="ORF">V6N12_024595</name>
</gene>
<evidence type="ECO:0000313" key="2">
    <source>
        <dbReference type="Proteomes" id="UP001472677"/>
    </source>
</evidence>
<reference evidence="1 2" key="1">
    <citation type="journal article" date="2024" name="G3 (Bethesda)">
        <title>Genome assembly of Hibiscus sabdariffa L. provides insights into metabolisms of medicinal natural products.</title>
        <authorList>
            <person name="Kim T."/>
        </authorList>
    </citation>
    <scope>NUCLEOTIDE SEQUENCE [LARGE SCALE GENOMIC DNA]</scope>
    <source>
        <strain evidence="1">TK-2024</strain>
        <tissue evidence="1">Old leaves</tissue>
    </source>
</reference>
<dbReference type="Proteomes" id="UP001472677">
    <property type="component" value="Unassembled WGS sequence"/>
</dbReference>
<keyword evidence="2" id="KW-1185">Reference proteome</keyword>
<name>A0ABR2G119_9ROSI</name>
<protein>
    <submittedName>
        <fullName evidence="1">Uncharacterized protein</fullName>
    </submittedName>
</protein>
<proteinExistence type="predicted"/>
<organism evidence="1 2">
    <name type="scientific">Hibiscus sabdariffa</name>
    <name type="common">roselle</name>
    <dbReference type="NCBI Taxonomy" id="183260"/>
    <lineage>
        <taxon>Eukaryota</taxon>
        <taxon>Viridiplantae</taxon>
        <taxon>Streptophyta</taxon>
        <taxon>Embryophyta</taxon>
        <taxon>Tracheophyta</taxon>
        <taxon>Spermatophyta</taxon>
        <taxon>Magnoliopsida</taxon>
        <taxon>eudicotyledons</taxon>
        <taxon>Gunneridae</taxon>
        <taxon>Pentapetalae</taxon>
        <taxon>rosids</taxon>
        <taxon>malvids</taxon>
        <taxon>Malvales</taxon>
        <taxon>Malvaceae</taxon>
        <taxon>Malvoideae</taxon>
        <taxon>Hibiscus</taxon>
    </lineage>
</organism>
<dbReference type="EMBL" id="JBBPBM010000004">
    <property type="protein sequence ID" value="KAK8590215.1"/>
    <property type="molecule type" value="Genomic_DNA"/>
</dbReference>
<accession>A0ABR2G119</accession>
<comment type="caution">
    <text evidence="1">The sequence shown here is derived from an EMBL/GenBank/DDBJ whole genome shotgun (WGS) entry which is preliminary data.</text>
</comment>
<evidence type="ECO:0000313" key="1">
    <source>
        <dbReference type="EMBL" id="KAK8590215.1"/>
    </source>
</evidence>
<sequence length="86" mass="9608">MVVQSLRSTSSQRGQSSARDCVRASCGYHGRGTRRSAARADAQAVDRQPVVQNRYDSFLADDMLEIMMEVLASLVLMFTTQQYDTD</sequence>